<organism evidence="1">
    <name type="scientific">Myoviridae sp. ctijX18</name>
    <dbReference type="NCBI Taxonomy" id="2825154"/>
    <lineage>
        <taxon>Viruses</taxon>
        <taxon>Duplodnaviria</taxon>
        <taxon>Heunggongvirae</taxon>
        <taxon>Uroviricota</taxon>
        <taxon>Caudoviricetes</taxon>
    </lineage>
</organism>
<accession>A0A8S5UT21</accession>
<proteinExistence type="predicted"/>
<sequence>MENTLTKLENLAEFIVLIHKYYRDYYGMSVADIAHPRHRHLDARVTKMAFTLNNVFLKSKDRLDIISFNQIYGALNYVDSTDLIKIICGQRATYEQHFKRLLVEYLMVQSYDANLMVNKLKDLVLKYIEEDANAYILKDFNSKGKGFKVVDNDDIFFKVLKQGRFKNHPLRKQLESLTAEYREPGIAIPVFADENDSGIVSGAVSRVYIIDAEPRVDISAIDNSTLTSLVENRTQETCDHYILYPIFHKKKSSVADPNSDYEVISNINSLIGFRMMINEAYVDTLDKLREEDGVYQPLYRSIPLKGDVVIGDIEVAVPSDPFIVKTPEVPLENIKETKMKVATFELNDTFKLLEYLEANDVEKEHTVSKRIQDMSGEHARPIPVIRNLVNKDDIGDILVITNNEPEGYVSDIICRDGAYWVTVSAYPGTKLEEMVEKYQKGETSLLKFHPNYIADEDVPDEIDEESVDIIRSLHCFDYREVTPAKVLKFKK</sequence>
<name>A0A8S5UT21_9CAUD</name>
<dbReference type="EMBL" id="BK016133">
    <property type="protein sequence ID" value="DAF97518.1"/>
    <property type="molecule type" value="Genomic_DNA"/>
</dbReference>
<protein>
    <submittedName>
        <fullName evidence="1">Uncharacterized protein</fullName>
    </submittedName>
</protein>
<reference evidence="1" key="1">
    <citation type="journal article" date="2021" name="Proc. Natl. Acad. Sci. U.S.A.">
        <title>A Catalog of Tens of Thousands of Viruses from Human Metagenomes Reveals Hidden Associations with Chronic Diseases.</title>
        <authorList>
            <person name="Tisza M.J."/>
            <person name="Buck C.B."/>
        </authorList>
    </citation>
    <scope>NUCLEOTIDE SEQUENCE</scope>
    <source>
        <strain evidence="1">CtijX18</strain>
    </source>
</reference>
<evidence type="ECO:0000313" key="1">
    <source>
        <dbReference type="EMBL" id="DAF97518.1"/>
    </source>
</evidence>